<dbReference type="GO" id="GO:0006508">
    <property type="term" value="P:proteolysis"/>
    <property type="evidence" value="ECO:0007669"/>
    <property type="project" value="UniProtKB-KW"/>
</dbReference>
<evidence type="ECO:0000256" key="1">
    <source>
        <dbReference type="ARBA" id="ARBA00005234"/>
    </source>
</evidence>
<feature type="domain" description="Ubiquitin-like protease family profile" evidence="4">
    <location>
        <begin position="439"/>
        <end position="602"/>
    </location>
</feature>
<evidence type="ECO:0000259" key="4">
    <source>
        <dbReference type="PROSITE" id="PS50600"/>
    </source>
</evidence>
<dbReference type="AlphaFoldDB" id="A0A9P0F9C3"/>
<comment type="similarity">
    <text evidence="1">Belongs to the peptidase C48 family.</text>
</comment>
<keyword evidence="2" id="KW-0645">Protease</keyword>
<dbReference type="InterPro" id="IPR038765">
    <property type="entry name" value="Papain-like_cys_pep_sf"/>
</dbReference>
<evidence type="ECO:0000256" key="2">
    <source>
        <dbReference type="ARBA" id="ARBA00022670"/>
    </source>
</evidence>
<dbReference type="InterPro" id="IPR003653">
    <property type="entry name" value="Peptidase_C48_C"/>
</dbReference>
<name>A0A9P0F9C3_BEMTA</name>
<accession>A0A9P0F9C3</accession>
<protein>
    <recommendedName>
        <fullName evidence="4">Ubiquitin-like protease family profile domain-containing protein</fullName>
    </recommendedName>
</protein>
<dbReference type="Pfam" id="PF02902">
    <property type="entry name" value="Peptidase_C48"/>
    <property type="match status" value="1"/>
</dbReference>
<evidence type="ECO:0000256" key="3">
    <source>
        <dbReference type="ARBA" id="ARBA00022801"/>
    </source>
</evidence>
<organism evidence="5 6">
    <name type="scientific">Bemisia tabaci</name>
    <name type="common">Sweetpotato whitefly</name>
    <name type="synonym">Aleurodes tabaci</name>
    <dbReference type="NCBI Taxonomy" id="7038"/>
    <lineage>
        <taxon>Eukaryota</taxon>
        <taxon>Metazoa</taxon>
        <taxon>Ecdysozoa</taxon>
        <taxon>Arthropoda</taxon>
        <taxon>Hexapoda</taxon>
        <taxon>Insecta</taxon>
        <taxon>Pterygota</taxon>
        <taxon>Neoptera</taxon>
        <taxon>Paraneoptera</taxon>
        <taxon>Hemiptera</taxon>
        <taxon>Sternorrhyncha</taxon>
        <taxon>Aleyrodoidea</taxon>
        <taxon>Aleyrodidae</taxon>
        <taxon>Aleyrodinae</taxon>
        <taxon>Bemisia</taxon>
    </lineage>
</organism>
<dbReference type="EMBL" id="OU963870">
    <property type="protein sequence ID" value="CAH0395300.1"/>
    <property type="molecule type" value="Genomic_DNA"/>
</dbReference>
<dbReference type="SUPFAM" id="SSF54001">
    <property type="entry name" value="Cysteine proteinases"/>
    <property type="match status" value="1"/>
</dbReference>
<sequence>MDDLIELLEDMEHERYLKLEDRRLKGEPHKDFNKPDARHSRSMKIPHSAITTLSNNKWLVKSVKRKEVLYLVTKKIEQCNLDHCYDKCNNMSCFGLCVHLYDCNCPDKVGMCKHIHRIHSFSTRNEHRSVTIISNDNENAQISNESCEKDEEAMNPECNAVEISTIDVEEEVCLTQFCRSDDNDGTSANQNNSSNASNKDEAAQFDILVDELRRIMQNSDSELRSHILTSLRSEISFCKSQPEESEVQISFKPSLSTKKSSATVPPMPCSFAPNQKSPCQPRMYKTIKKRKISCKSYAKPNREELECLSQELLNYKHIECSNEKNGSAAREEENTIETLQLELSSHPDSVLPPQVSTAAESNITTETSQLELSSLPDPITFLRMIPEAVSLKTSPKSHFARRKKGQIFSSPLTDSKSAAKSYRFEDLHVSELELKSVDPNISNTEVAFLTKIAKDFVKGWLYDSVINIFLRIHSHQKSNIFILETAFTQAILDCNSSSEDVLLVLPSINYRALKYLIIPVNTNGHWILFVFNFFEKKILIFDPICEGISASHLQCLSRLNQVLSVILHENLSAWAKPESPKHHLQQDRVSCGVFISFYALKIIQNENPNMFFDVEIFRHYIYTSITAAVQPC</sequence>
<gene>
    <name evidence="5" type="ORF">BEMITA_LOCUS13500</name>
</gene>
<dbReference type="Proteomes" id="UP001152759">
    <property type="component" value="Chromosome 9"/>
</dbReference>
<proteinExistence type="inferred from homology"/>
<dbReference type="Gene3D" id="3.40.395.10">
    <property type="entry name" value="Adenoviral Proteinase, Chain A"/>
    <property type="match status" value="1"/>
</dbReference>
<dbReference type="PROSITE" id="PS50600">
    <property type="entry name" value="ULP_PROTEASE"/>
    <property type="match status" value="1"/>
</dbReference>
<evidence type="ECO:0000313" key="6">
    <source>
        <dbReference type="Proteomes" id="UP001152759"/>
    </source>
</evidence>
<evidence type="ECO:0000313" key="5">
    <source>
        <dbReference type="EMBL" id="CAH0395300.1"/>
    </source>
</evidence>
<keyword evidence="3" id="KW-0378">Hydrolase</keyword>
<dbReference type="GO" id="GO:0008234">
    <property type="term" value="F:cysteine-type peptidase activity"/>
    <property type="evidence" value="ECO:0007669"/>
    <property type="project" value="InterPro"/>
</dbReference>
<keyword evidence="6" id="KW-1185">Reference proteome</keyword>
<reference evidence="5" key="1">
    <citation type="submission" date="2021-12" db="EMBL/GenBank/DDBJ databases">
        <authorList>
            <person name="King R."/>
        </authorList>
    </citation>
    <scope>NUCLEOTIDE SEQUENCE</scope>
</reference>